<name>G0UMF2_TRYCI</name>
<proteinExistence type="predicted"/>
<evidence type="ECO:0000313" key="2">
    <source>
        <dbReference type="EMBL" id="CCC90358.1"/>
    </source>
</evidence>
<accession>G0UMF2</accession>
<evidence type="ECO:0000256" key="1">
    <source>
        <dbReference type="SAM" id="MobiDB-lite"/>
    </source>
</evidence>
<sequence>MDVPPLTSLNAVPIPNLCESKRRLSKAILLAENFVSCKPRNKQSSHTLNTTPVSKKKKKKKQSADSQHLRSEVRALSESQSPQWFSLPPVSCRSVPLLQQIEGIRIGRRKSVQ</sequence>
<organism evidence="2">
    <name type="scientific">Trypanosoma congolense (strain IL3000)</name>
    <dbReference type="NCBI Taxonomy" id="1068625"/>
    <lineage>
        <taxon>Eukaryota</taxon>
        <taxon>Discoba</taxon>
        <taxon>Euglenozoa</taxon>
        <taxon>Kinetoplastea</taxon>
        <taxon>Metakinetoplastina</taxon>
        <taxon>Trypanosomatida</taxon>
        <taxon>Trypanosomatidae</taxon>
        <taxon>Trypanosoma</taxon>
        <taxon>Nannomonas</taxon>
    </lineage>
</organism>
<reference evidence="2" key="1">
    <citation type="journal article" date="2012" name="Proc. Natl. Acad. Sci. U.S.A.">
        <title>Antigenic diversity is generated by distinct evolutionary mechanisms in African trypanosome species.</title>
        <authorList>
            <person name="Jackson A.P."/>
            <person name="Berry A."/>
            <person name="Aslett M."/>
            <person name="Allison H.C."/>
            <person name="Burton P."/>
            <person name="Vavrova-Anderson J."/>
            <person name="Brown R."/>
            <person name="Browne H."/>
            <person name="Corton N."/>
            <person name="Hauser H."/>
            <person name="Gamble J."/>
            <person name="Gilderthorp R."/>
            <person name="Marcello L."/>
            <person name="McQuillan J."/>
            <person name="Otto T.D."/>
            <person name="Quail M.A."/>
            <person name="Sanders M.J."/>
            <person name="van Tonder A."/>
            <person name="Ginger M.L."/>
            <person name="Field M.C."/>
            <person name="Barry J.D."/>
            <person name="Hertz-Fowler C."/>
            <person name="Berriman M."/>
        </authorList>
    </citation>
    <scope>NUCLEOTIDE SEQUENCE</scope>
    <source>
        <strain evidence="2">IL3000</strain>
    </source>
</reference>
<protein>
    <submittedName>
        <fullName evidence="2">Uncharacterized protein</fullName>
    </submittedName>
</protein>
<dbReference type="EMBL" id="HE575318">
    <property type="protein sequence ID" value="CCC90358.1"/>
    <property type="molecule type" value="Genomic_DNA"/>
</dbReference>
<feature type="compositionally biased region" description="Polar residues" evidence="1">
    <location>
        <begin position="42"/>
        <end position="53"/>
    </location>
</feature>
<feature type="region of interest" description="Disordered" evidence="1">
    <location>
        <begin position="40"/>
        <end position="90"/>
    </location>
</feature>
<gene>
    <name evidence="2" type="ORF">TCIL3000_5_470</name>
</gene>
<dbReference type="AlphaFoldDB" id="G0UMF2"/>